<dbReference type="InterPro" id="IPR012677">
    <property type="entry name" value="Nucleotide-bd_a/b_plait_sf"/>
</dbReference>
<name>A0A812BVE3_ACAPH</name>
<evidence type="ECO:0000259" key="7">
    <source>
        <dbReference type="PROSITE" id="PS50102"/>
    </source>
</evidence>
<dbReference type="GO" id="GO:0005634">
    <property type="term" value="C:nucleus"/>
    <property type="evidence" value="ECO:0007669"/>
    <property type="project" value="UniProtKB-SubCell"/>
</dbReference>
<dbReference type="Pfam" id="PF00076">
    <property type="entry name" value="RRM_1"/>
    <property type="match status" value="2"/>
</dbReference>
<feature type="compositionally biased region" description="Basic and acidic residues" evidence="6">
    <location>
        <begin position="200"/>
        <end position="226"/>
    </location>
</feature>
<dbReference type="PANTHER" id="PTHR48039">
    <property type="entry name" value="RNA-BINDING MOTIF PROTEIN 14B"/>
    <property type="match status" value="1"/>
</dbReference>
<dbReference type="InterPro" id="IPR035979">
    <property type="entry name" value="RBD_domain_sf"/>
</dbReference>
<evidence type="ECO:0000256" key="4">
    <source>
        <dbReference type="ARBA" id="ARBA00023242"/>
    </source>
</evidence>
<evidence type="ECO:0000256" key="5">
    <source>
        <dbReference type="PROSITE-ProRule" id="PRU00176"/>
    </source>
</evidence>
<feature type="domain" description="RRM" evidence="7">
    <location>
        <begin position="250"/>
        <end position="327"/>
    </location>
</feature>
<evidence type="ECO:0000256" key="3">
    <source>
        <dbReference type="ARBA" id="ARBA00022884"/>
    </source>
</evidence>
<dbReference type="InterPro" id="IPR051945">
    <property type="entry name" value="RRM_MRD1_RNA_proc_ribogen"/>
</dbReference>
<accession>A0A812BVE3</accession>
<dbReference type="GO" id="GO:0003729">
    <property type="term" value="F:mRNA binding"/>
    <property type="evidence" value="ECO:0007669"/>
    <property type="project" value="TreeGrafter"/>
</dbReference>
<organism evidence="8 9">
    <name type="scientific">Acanthosepion pharaonis</name>
    <name type="common">Pharaoh cuttlefish</name>
    <name type="synonym">Sepia pharaonis</name>
    <dbReference type="NCBI Taxonomy" id="158019"/>
    <lineage>
        <taxon>Eukaryota</taxon>
        <taxon>Metazoa</taxon>
        <taxon>Spiralia</taxon>
        <taxon>Lophotrochozoa</taxon>
        <taxon>Mollusca</taxon>
        <taxon>Cephalopoda</taxon>
        <taxon>Coleoidea</taxon>
        <taxon>Decapodiformes</taxon>
        <taxon>Sepiida</taxon>
        <taxon>Sepiina</taxon>
        <taxon>Sepiidae</taxon>
        <taxon>Acanthosepion</taxon>
    </lineage>
</organism>
<dbReference type="OrthoDB" id="167718at2759"/>
<feature type="compositionally biased region" description="Acidic residues" evidence="6">
    <location>
        <begin position="112"/>
        <end position="148"/>
    </location>
</feature>
<feature type="compositionally biased region" description="Polar residues" evidence="6">
    <location>
        <begin position="46"/>
        <end position="67"/>
    </location>
</feature>
<keyword evidence="4" id="KW-0539">Nucleus</keyword>
<feature type="compositionally biased region" description="Acidic residues" evidence="6">
    <location>
        <begin position="87"/>
        <end position="101"/>
    </location>
</feature>
<feature type="region of interest" description="Disordered" evidence="6">
    <location>
        <begin position="1"/>
        <end position="233"/>
    </location>
</feature>
<feature type="compositionally biased region" description="Acidic residues" evidence="6">
    <location>
        <begin position="452"/>
        <end position="502"/>
    </location>
</feature>
<evidence type="ECO:0000256" key="1">
    <source>
        <dbReference type="ARBA" id="ARBA00004123"/>
    </source>
</evidence>
<gene>
    <name evidence="8" type="ORF">SPHA_23500</name>
</gene>
<evidence type="ECO:0000256" key="6">
    <source>
        <dbReference type="SAM" id="MobiDB-lite"/>
    </source>
</evidence>
<keyword evidence="9" id="KW-1185">Reference proteome</keyword>
<proteinExistence type="predicted"/>
<dbReference type="EMBL" id="CAHIKZ030000869">
    <property type="protein sequence ID" value="CAE1242881.1"/>
    <property type="molecule type" value="Genomic_DNA"/>
</dbReference>
<keyword evidence="3 5" id="KW-0694">RNA-binding</keyword>
<feature type="compositionally biased region" description="Low complexity" evidence="6">
    <location>
        <begin position="186"/>
        <end position="198"/>
    </location>
</feature>
<keyword evidence="2" id="KW-0677">Repeat</keyword>
<evidence type="ECO:0000313" key="8">
    <source>
        <dbReference type="EMBL" id="CAE1242881.1"/>
    </source>
</evidence>
<feature type="compositionally biased region" description="Basic and acidic residues" evidence="6">
    <location>
        <begin position="149"/>
        <end position="170"/>
    </location>
</feature>
<dbReference type="AlphaFoldDB" id="A0A812BVE3"/>
<dbReference type="PROSITE" id="PS50102">
    <property type="entry name" value="RRM"/>
    <property type="match status" value="2"/>
</dbReference>
<comment type="caution">
    <text evidence="8">The sequence shown here is derived from an EMBL/GenBank/DDBJ whole genome shotgun (WGS) entry which is preliminary data.</text>
</comment>
<protein>
    <recommendedName>
        <fullName evidence="7">RRM domain-containing protein</fullName>
    </recommendedName>
</protein>
<evidence type="ECO:0000313" key="9">
    <source>
        <dbReference type="Proteomes" id="UP000597762"/>
    </source>
</evidence>
<dbReference type="InterPro" id="IPR000504">
    <property type="entry name" value="RRM_dom"/>
</dbReference>
<dbReference type="Proteomes" id="UP000597762">
    <property type="component" value="Unassembled WGS sequence"/>
</dbReference>
<dbReference type="SUPFAM" id="SSF54928">
    <property type="entry name" value="RNA-binding domain, RBD"/>
    <property type="match status" value="2"/>
</dbReference>
<dbReference type="SMART" id="SM00360">
    <property type="entry name" value="RRM"/>
    <property type="match status" value="2"/>
</dbReference>
<feature type="region of interest" description="Disordered" evidence="6">
    <location>
        <begin position="427"/>
        <end position="502"/>
    </location>
</feature>
<evidence type="ECO:0000256" key="2">
    <source>
        <dbReference type="ARBA" id="ARBA00022737"/>
    </source>
</evidence>
<feature type="domain" description="RRM" evidence="7">
    <location>
        <begin position="345"/>
        <end position="420"/>
    </location>
</feature>
<dbReference type="CDD" id="cd00590">
    <property type="entry name" value="RRM_SF"/>
    <property type="match status" value="1"/>
</dbReference>
<dbReference type="Gene3D" id="3.30.70.330">
    <property type="match status" value="2"/>
</dbReference>
<dbReference type="PANTHER" id="PTHR48039:SF5">
    <property type="entry name" value="RNA-BINDING PROTEIN 28"/>
    <property type="match status" value="1"/>
</dbReference>
<comment type="subcellular location">
    <subcellularLocation>
        <location evidence="1">Nucleus</location>
    </subcellularLocation>
</comment>
<reference evidence="8" key="1">
    <citation type="submission" date="2021-01" db="EMBL/GenBank/DDBJ databases">
        <authorList>
            <person name="Li R."/>
            <person name="Bekaert M."/>
        </authorList>
    </citation>
    <scope>NUCLEOTIDE SEQUENCE</scope>
    <source>
        <strain evidence="8">Farmed</strain>
    </source>
</reference>
<sequence length="502" mass="56967">MDSVKSKKSKDSMVKTPKSAKKNEPAKTPVSKIVPLKDTPRPVLSNKKQNGLQAGTPNKKGNATPGNKKTPKSESKKKQKTPAKKEEEEEDDDDEDSEIEFNSELMKKLEDMSDSDEDDDEEMDEDDDDDDDEEMDDDDDDESLDEEELKQLIKSLKEKEKKSDKKETAAKKTPAAKEQATKKGKATPAATSEAPTSKKGQKETKKSPTKKEKVVPKELPKKDKQTAVKASTAPLDKDEQMKLVNERDQRTLFLKDLPIEIQEDTLMKLSKDIQSVRIRKRIRRDPKKTACYAFLEFENEAAAEKNFKSLSETVLKGKPLTVDYTGKKSLHRPKEPKIIKELDPKKLYITGFPYTTTEIELRQLFPKADSLVMPIKRNTQRPLGFAFVKFEDADVCAEVMKQMNGKSFKGGKLVVLYANLVTDSQISKGTKRKTETAPGKAKKIKLEKKNEDEDDEDDDDDDDDDDEEDDDDEDDDDDDDDEEDDDEDDDDDDDDDEDDEEE</sequence>